<proteinExistence type="predicted"/>
<gene>
    <name evidence="1" type="ORF">FKW44_004013</name>
</gene>
<dbReference type="Proteomes" id="UP000595437">
    <property type="component" value="Chromosome 3"/>
</dbReference>
<feature type="non-terminal residue" evidence="1">
    <location>
        <position position="1"/>
    </location>
</feature>
<keyword evidence="2" id="KW-1185">Reference proteome</keyword>
<reference evidence="2" key="1">
    <citation type="submission" date="2021-01" db="EMBL/GenBank/DDBJ databases">
        <title>Caligus Genome Assembly.</title>
        <authorList>
            <person name="Gallardo-Escarate C."/>
        </authorList>
    </citation>
    <scope>NUCLEOTIDE SEQUENCE [LARGE SCALE GENOMIC DNA]</scope>
</reference>
<dbReference type="AlphaFoldDB" id="A0A7T8HLL3"/>
<dbReference type="EMBL" id="CP045892">
    <property type="protein sequence ID" value="QQP52021.1"/>
    <property type="molecule type" value="Genomic_DNA"/>
</dbReference>
<sequence>KSNSGKVSFFEVSSVMEKIIFNSTCGIPAGSQFTAQFQISADLIQFYILAIMPIFIQNTLHAFVDCPY</sequence>
<name>A0A7T8HLL3_CALRO</name>
<protein>
    <submittedName>
        <fullName evidence="1">Uncharacterized protein</fullName>
    </submittedName>
</protein>
<accession>A0A7T8HLL3</accession>
<organism evidence="1 2">
    <name type="scientific">Caligus rogercresseyi</name>
    <name type="common">Sea louse</name>
    <dbReference type="NCBI Taxonomy" id="217165"/>
    <lineage>
        <taxon>Eukaryota</taxon>
        <taxon>Metazoa</taxon>
        <taxon>Ecdysozoa</taxon>
        <taxon>Arthropoda</taxon>
        <taxon>Crustacea</taxon>
        <taxon>Multicrustacea</taxon>
        <taxon>Hexanauplia</taxon>
        <taxon>Copepoda</taxon>
        <taxon>Siphonostomatoida</taxon>
        <taxon>Caligidae</taxon>
        <taxon>Caligus</taxon>
    </lineage>
</organism>
<evidence type="ECO:0000313" key="2">
    <source>
        <dbReference type="Proteomes" id="UP000595437"/>
    </source>
</evidence>
<evidence type="ECO:0000313" key="1">
    <source>
        <dbReference type="EMBL" id="QQP52021.1"/>
    </source>
</evidence>